<dbReference type="CDD" id="cd08503">
    <property type="entry name" value="PBP2_NikA_DppA_OppA_like_17"/>
    <property type="match status" value="1"/>
</dbReference>
<dbReference type="GO" id="GO:0030288">
    <property type="term" value="C:outer membrane-bounded periplasmic space"/>
    <property type="evidence" value="ECO:0007669"/>
    <property type="project" value="UniProtKB-ARBA"/>
</dbReference>
<evidence type="ECO:0000256" key="2">
    <source>
        <dbReference type="ARBA" id="ARBA00005695"/>
    </source>
</evidence>
<dbReference type="Pfam" id="PF00496">
    <property type="entry name" value="SBP_bac_5"/>
    <property type="match status" value="1"/>
</dbReference>
<accession>A0A2T7GBX5</accession>
<evidence type="ECO:0000256" key="3">
    <source>
        <dbReference type="ARBA" id="ARBA00022448"/>
    </source>
</evidence>
<dbReference type="InterPro" id="IPR006311">
    <property type="entry name" value="TAT_signal"/>
</dbReference>
<feature type="domain" description="Solute-binding protein family 5" evidence="6">
    <location>
        <begin position="86"/>
        <end position="436"/>
    </location>
</feature>
<evidence type="ECO:0000313" key="7">
    <source>
        <dbReference type="EMBL" id="PVA11917.1"/>
    </source>
</evidence>
<organism evidence="7 8">
    <name type="scientific">Pelagivirga sediminicola</name>
    <dbReference type="NCBI Taxonomy" id="2170575"/>
    <lineage>
        <taxon>Bacteria</taxon>
        <taxon>Pseudomonadati</taxon>
        <taxon>Pseudomonadota</taxon>
        <taxon>Alphaproteobacteria</taxon>
        <taxon>Rhodobacterales</taxon>
        <taxon>Paracoccaceae</taxon>
        <taxon>Pelagivirga</taxon>
    </lineage>
</organism>
<evidence type="ECO:0000259" key="6">
    <source>
        <dbReference type="Pfam" id="PF00496"/>
    </source>
</evidence>
<dbReference type="PANTHER" id="PTHR30290">
    <property type="entry name" value="PERIPLASMIC BINDING COMPONENT OF ABC TRANSPORTER"/>
    <property type="match status" value="1"/>
</dbReference>
<feature type="region of interest" description="Disordered" evidence="5">
    <location>
        <begin position="34"/>
        <end position="55"/>
    </location>
</feature>
<keyword evidence="8" id="KW-1185">Reference proteome</keyword>
<dbReference type="Gene3D" id="3.40.190.10">
    <property type="entry name" value="Periplasmic binding protein-like II"/>
    <property type="match status" value="1"/>
</dbReference>
<dbReference type="GO" id="GO:0015833">
    <property type="term" value="P:peptide transport"/>
    <property type="evidence" value="ECO:0007669"/>
    <property type="project" value="TreeGrafter"/>
</dbReference>
<keyword evidence="3" id="KW-0813">Transport</keyword>
<dbReference type="SUPFAM" id="SSF53850">
    <property type="entry name" value="Periplasmic binding protein-like II"/>
    <property type="match status" value="1"/>
</dbReference>
<protein>
    <submittedName>
        <fullName evidence="7">Peptide ABC transporter substrate-binding protein</fullName>
    </submittedName>
</protein>
<dbReference type="RefSeq" id="WP_108690663.1">
    <property type="nucleotide sequence ID" value="NZ_QCYH01000001.1"/>
</dbReference>
<dbReference type="GO" id="GO:1904680">
    <property type="term" value="F:peptide transmembrane transporter activity"/>
    <property type="evidence" value="ECO:0007669"/>
    <property type="project" value="TreeGrafter"/>
</dbReference>
<dbReference type="InterPro" id="IPR000914">
    <property type="entry name" value="SBP_5_dom"/>
</dbReference>
<dbReference type="InterPro" id="IPR039424">
    <property type="entry name" value="SBP_5"/>
</dbReference>
<dbReference type="PIRSF" id="PIRSF002741">
    <property type="entry name" value="MppA"/>
    <property type="match status" value="1"/>
</dbReference>
<reference evidence="7 8" key="1">
    <citation type="submission" date="2018-04" db="EMBL/GenBank/DDBJ databases">
        <title>Pelagivirga bohaiensis gen. nov., sp. nov., a bacterium isolated from the Bohai Sea.</title>
        <authorList>
            <person name="Ji X."/>
        </authorList>
    </citation>
    <scope>NUCLEOTIDE SEQUENCE [LARGE SCALE GENOMIC DNA]</scope>
    <source>
        <strain evidence="7 8">BH-SD19</strain>
    </source>
</reference>
<sequence>MSLITNGRFDRRGFLKTTAAGALAASLPLGSARAATPKRGGHLRVGKGHGQTTDTLNPGTFENGYMIAFTFAKDGRLTEVLADGSIGPEVAESWEASEDAKTWRFKIRKGVSYHSGGEVTPEDVVASINFHRGEGSTSAAGPVIAGIQDIKIDGDDTVVFELNGGDADFPFILSDYHLAILPKTDDGIDWKSGTGCGSYKVQSFKPGVSTSFERNENHWRDDVAWFDSIEMLVLTDQNARTTALVSGDVDTVDKLDLKTIGLLSRNPDLVISSIAGTQHFTFAMDSRQAPFNDNNVRLAMKYGVNREELVEKILFGYGSVGNDIPIGQNQLYYNTEMEQKTYDPDKAKFYLKEAGLDSVDVELSASDAAFSGAVDAATLYQNSAKAANINIKVSREPNDGYWSDVWMKKPFTAVYWGGRPVQDQAFSVAFTCGAEWNDGFWCNEHFDELLKTARAELDQEKRKQQYFELQEIVSTEGSIVIPMFANYVYATKKKIGMPEKAASNWDMDGERWAERWWFV</sequence>
<name>A0A2T7GBX5_9RHOB</name>
<dbReference type="Gene3D" id="3.90.76.10">
    <property type="entry name" value="Dipeptide-binding Protein, Domain 1"/>
    <property type="match status" value="1"/>
</dbReference>
<dbReference type="PANTHER" id="PTHR30290:SF10">
    <property type="entry name" value="PERIPLASMIC OLIGOPEPTIDE-BINDING PROTEIN-RELATED"/>
    <property type="match status" value="1"/>
</dbReference>
<dbReference type="InterPro" id="IPR030678">
    <property type="entry name" value="Peptide/Ni-bd"/>
</dbReference>
<dbReference type="OrthoDB" id="9803988at2"/>
<evidence type="ECO:0000256" key="4">
    <source>
        <dbReference type="ARBA" id="ARBA00022729"/>
    </source>
</evidence>
<dbReference type="Gene3D" id="3.10.105.10">
    <property type="entry name" value="Dipeptide-binding Protein, Domain 3"/>
    <property type="match status" value="1"/>
</dbReference>
<dbReference type="Proteomes" id="UP000244446">
    <property type="component" value="Unassembled WGS sequence"/>
</dbReference>
<gene>
    <name evidence="7" type="ORF">DC366_03035</name>
</gene>
<dbReference type="PROSITE" id="PS51318">
    <property type="entry name" value="TAT"/>
    <property type="match status" value="1"/>
</dbReference>
<dbReference type="EMBL" id="QCYH01000001">
    <property type="protein sequence ID" value="PVA11917.1"/>
    <property type="molecule type" value="Genomic_DNA"/>
</dbReference>
<dbReference type="AlphaFoldDB" id="A0A2T7GBX5"/>
<evidence type="ECO:0000256" key="1">
    <source>
        <dbReference type="ARBA" id="ARBA00004418"/>
    </source>
</evidence>
<keyword evidence="4" id="KW-0732">Signal</keyword>
<comment type="caution">
    <text evidence="7">The sequence shown here is derived from an EMBL/GenBank/DDBJ whole genome shotgun (WGS) entry which is preliminary data.</text>
</comment>
<evidence type="ECO:0000256" key="5">
    <source>
        <dbReference type="SAM" id="MobiDB-lite"/>
    </source>
</evidence>
<evidence type="ECO:0000313" key="8">
    <source>
        <dbReference type="Proteomes" id="UP000244446"/>
    </source>
</evidence>
<dbReference type="GO" id="GO:0043190">
    <property type="term" value="C:ATP-binding cassette (ABC) transporter complex"/>
    <property type="evidence" value="ECO:0007669"/>
    <property type="project" value="InterPro"/>
</dbReference>
<comment type="subcellular location">
    <subcellularLocation>
        <location evidence="1">Periplasm</location>
    </subcellularLocation>
</comment>
<comment type="similarity">
    <text evidence="2">Belongs to the bacterial solute-binding protein 5 family.</text>
</comment>
<proteinExistence type="inferred from homology"/>